<dbReference type="Proteomes" id="UP000579531">
    <property type="component" value="Unassembled WGS sequence"/>
</dbReference>
<keyword evidence="2" id="KW-1185">Reference proteome</keyword>
<dbReference type="GeneID" id="93839471"/>
<proteinExistence type="predicted"/>
<organism evidence="1 2">
    <name type="scientific">Streptomyces collinus</name>
    <dbReference type="NCBI Taxonomy" id="42684"/>
    <lineage>
        <taxon>Bacteria</taxon>
        <taxon>Bacillati</taxon>
        <taxon>Actinomycetota</taxon>
        <taxon>Actinomycetes</taxon>
        <taxon>Kitasatosporales</taxon>
        <taxon>Streptomycetaceae</taxon>
        <taxon>Streptomyces</taxon>
    </lineage>
</organism>
<sequence>MDACEVSAKDVELEYVSAGGVRERGPLGVCGRSGSSRYGPSAGSRLSGFAAHHYTLVPDALSQGLAKPRSLYMSWGPQLCAAAYPAAVTMMSLVASPAWRSLLAESMFPSDVDHFMKEFTRRLPPNHPAYAANLPSLANKTGAMVRRVTQILRETKTA</sequence>
<reference evidence="1 2" key="1">
    <citation type="submission" date="2020-08" db="EMBL/GenBank/DDBJ databases">
        <title>Sequencing the genomes of 1000 actinobacteria strains.</title>
        <authorList>
            <person name="Klenk H.-P."/>
        </authorList>
    </citation>
    <scope>NUCLEOTIDE SEQUENCE [LARGE SCALE GENOMIC DNA]</scope>
    <source>
        <strain evidence="1 2">DSM 40129</strain>
    </source>
</reference>
<protein>
    <submittedName>
        <fullName evidence="1">Uncharacterized protein</fullName>
    </submittedName>
</protein>
<name>A0AA89Q018_STRCU</name>
<dbReference type="AlphaFoldDB" id="A0AA89Q018"/>
<dbReference type="EMBL" id="JACHLX010000001">
    <property type="protein sequence ID" value="MBB5812042.1"/>
    <property type="molecule type" value="Genomic_DNA"/>
</dbReference>
<evidence type="ECO:0000313" key="2">
    <source>
        <dbReference type="Proteomes" id="UP000579531"/>
    </source>
</evidence>
<gene>
    <name evidence="1" type="ORF">HNR72_003070</name>
</gene>
<dbReference type="RefSeq" id="WP_184847717.1">
    <property type="nucleotide sequence ID" value="NZ_BAABFE010000011.1"/>
</dbReference>
<evidence type="ECO:0000313" key="1">
    <source>
        <dbReference type="EMBL" id="MBB5812042.1"/>
    </source>
</evidence>
<comment type="caution">
    <text evidence="1">The sequence shown here is derived from an EMBL/GenBank/DDBJ whole genome shotgun (WGS) entry which is preliminary data.</text>
</comment>
<accession>A0AA89Q018</accession>